<evidence type="ECO:0000256" key="1">
    <source>
        <dbReference type="ARBA" id="ARBA00010457"/>
    </source>
</evidence>
<dbReference type="InterPro" id="IPR036423">
    <property type="entry name" value="SOD-like_Cu/Zn_dom_sf"/>
</dbReference>
<dbReference type="Proteomes" id="UP000252585">
    <property type="component" value="Unassembled WGS sequence"/>
</dbReference>
<organism evidence="5 6">
    <name type="scientific">Saliterribacillus persicus</name>
    <dbReference type="NCBI Taxonomy" id="930114"/>
    <lineage>
        <taxon>Bacteria</taxon>
        <taxon>Bacillati</taxon>
        <taxon>Bacillota</taxon>
        <taxon>Bacilli</taxon>
        <taxon>Bacillales</taxon>
        <taxon>Bacillaceae</taxon>
        <taxon>Saliterribacillus</taxon>
    </lineage>
</organism>
<dbReference type="InterPro" id="IPR001424">
    <property type="entry name" value="SOD_Cu_Zn_dom"/>
</dbReference>
<keyword evidence="6" id="KW-1185">Reference proteome</keyword>
<gene>
    <name evidence="5" type="ORF">DFR57_10828</name>
</gene>
<dbReference type="Pfam" id="PF00080">
    <property type="entry name" value="Sod_Cu"/>
    <property type="match status" value="1"/>
</dbReference>
<dbReference type="AlphaFoldDB" id="A0A368XG15"/>
<comment type="similarity">
    <text evidence="1">Belongs to the Cu-Zn superoxide dismutase family.</text>
</comment>
<feature type="compositionally biased region" description="Acidic residues" evidence="2">
    <location>
        <begin position="175"/>
        <end position="191"/>
    </location>
</feature>
<proteinExistence type="inferred from homology"/>
<sequence>MKYSFALLTLFILVVSGCSQDEDSPIEVALYNTTNDRVGSATFVEGNNEVKVNIKLEGLEPGFHGIHMHESPLCEGPDFKSAGNHFNPTGKEHGLMHPDGAHLGDFVNIEVDPAGTVETELVLSDVTLLDGDKSLLREEGTSIIVHEKEDDGISQPSGDAGDRIVCGVLSKTKEDESDNATDPTEFNEEKE</sequence>
<dbReference type="GO" id="GO:0006801">
    <property type="term" value="P:superoxide metabolic process"/>
    <property type="evidence" value="ECO:0007669"/>
    <property type="project" value="InterPro"/>
</dbReference>
<reference evidence="5 6" key="1">
    <citation type="submission" date="2018-07" db="EMBL/GenBank/DDBJ databases">
        <title>Genomic Encyclopedia of Type Strains, Phase IV (KMG-IV): sequencing the most valuable type-strain genomes for metagenomic binning, comparative biology and taxonomic classification.</title>
        <authorList>
            <person name="Goeker M."/>
        </authorList>
    </citation>
    <scope>NUCLEOTIDE SEQUENCE [LARGE SCALE GENOMIC DNA]</scope>
    <source>
        <strain evidence="5 6">DSM 27696</strain>
    </source>
</reference>
<comment type="caution">
    <text evidence="5">The sequence shown here is derived from an EMBL/GenBank/DDBJ whole genome shotgun (WGS) entry which is preliminary data.</text>
</comment>
<protein>
    <submittedName>
        <fullName evidence="5">Cu-Zn family superoxide dismutase</fullName>
    </submittedName>
</protein>
<feature type="chain" id="PRO_5016711462" evidence="3">
    <location>
        <begin position="22"/>
        <end position="191"/>
    </location>
</feature>
<dbReference type="SUPFAM" id="SSF49329">
    <property type="entry name" value="Cu,Zn superoxide dismutase-like"/>
    <property type="match status" value="1"/>
</dbReference>
<keyword evidence="3" id="KW-0732">Signal</keyword>
<evidence type="ECO:0000313" key="6">
    <source>
        <dbReference type="Proteomes" id="UP000252585"/>
    </source>
</evidence>
<dbReference type="GO" id="GO:0005507">
    <property type="term" value="F:copper ion binding"/>
    <property type="evidence" value="ECO:0007669"/>
    <property type="project" value="InterPro"/>
</dbReference>
<accession>A0A368XG15</accession>
<dbReference type="PROSITE" id="PS51257">
    <property type="entry name" value="PROKAR_LIPOPROTEIN"/>
    <property type="match status" value="1"/>
</dbReference>
<evidence type="ECO:0000259" key="4">
    <source>
        <dbReference type="Pfam" id="PF00080"/>
    </source>
</evidence>
<evidence type="ECO:0000256" key="3">
    <source>
        <dbReference type="SAM" id="SignalP"/>
    </source>
</evidence>
<name>A0A368XG15_9BACI</name>
<dbReference type="Gene3D" id="2.60.40.200">
    <property type="entry name" value="Superoxide dismutase, copper/zinc binding domain"/>
    <property type="match status" value="1"/>
</dbReference>
<evidence type="ECO:0000313" key="5">
    <source>
        <dbReference type="EMBL" id="RCW66932.1"/>
    </source>
</evidence>
<feature type="region of interest" description="Disordered" evidence="2">
    <location>
        <begin position="147"/>
        <end position="191"/>
    </location>
</feature>
<dbReference type="CDD" id="cd00305">
    <property type="entry name" value="Cu-Zn_Superoxide_Dismutase"/>
    <property type="match status" value="1"/>
</dbReference>
<dbReference type="InterPro" id="IPR024134">
    <property type="entry name" value="SOD_Cu/Zn_/chaperone"/>
</dbReference>
<dbReference type="OrthoDB" id="9792957at2"/>
<feature type="domain" description="Superoxide dismutase copper/zinc binding" evidence="4">
    <location>
        <begin position="39"/>
        <end position="168"/>
    </location>
</feature>
<dbReference type="EMBL" id="QPJJ01000008">
    <property type="protein sequence ID" value="RCW66932.1"/>
    <property type="molecule type" value="Genomic_DNA"/>
</dbReference>
<dbReference type="PANTHER" id="PTHR10003">
    <property type="entry name" value="SUPEROXIDE DISMUTASE CU-ZN -RELATED"/>
    <property type="match status" value="1"/>
</dbReference>
<evidence type="ECO:0000256" key="2">
    <source>
        <dbReference type="SAM" id="MobiDB-lite"/>
    </source>
</evidence>
<dbReference type="RefSeq" id="WP_114353084.1">
    <property type="nucleotide sequence ID" value="NZ_QPJJ01000008.1"/>
</dbReference>
<feature type="signal peptide" evidence="3">
    <location>
        <begin position="1"/>
        <end position="21"/>
    </location>
</feature>